<accession>A0A437PU12</accession>
<dbReference type="AlphaFoldDB" id="A0A437PU12"/>
<sequence length="352" mass="41204">MRAARQKLYWKFQIIAWCAWVTNETLLYINLFGWKWEWMISAVLNVIFGISITHYYRYLNEKHQWLNRKSSFVIRTQVIAIGGIAFLLTLFNIFIDHFILQTNFQMYLNAFYLLQVFFNFSKPVSIWILIYYFYQNSQKQLVMQRKNDQLELTVQESEGRILRAQMNPHFVFNALNSIKALILENPKKARESINNLSKLLRSSLLTERKKTIPLSEEIETIVEYLELEKIRYEERLTYSIEIQDACKNIQVPPMLIQTLVENGIKHGISQTIAGGTIQIKAVCKENHAEISVQNPGKLNEDILEDDKGVGLENSKFRLKLLFGDKAEISLHQLPNEKVEALITIPNINQEKL</sequence>
<dbReference type="PANTHER" id="PTHR34220:SF7">
    <property type="entry name" value="SENSOR HISTIDINE KINASE YPDA"/>
    <property type="match status" value="1"/>
</dbReference>
<dbReference type="InterPro" id="IPR036890">
    <property type="entry name" value="HATPase_C_sf"/>
</dbReference>
<keyword evidence="4" id="KW-1185">Reference proteome</keyword>
<feature type="transmembrane region" description="Helical" evidence="1">
    <location>
        <begin position="12"/>
        <end position="32"/>
    </location>
</feature>
<keyword evidence="1" id="KW-0472">Membrane</keyword>
<name>A0A437PU12_9BACT</name>
<dbReference type="InterPro" id="IPR010559">
    <property type="entry name" value="Sig_transdc_His_kin_internal"/>
</dbReference>
<keyword evidence="1" id="KW-0812">Transmembrane</keyword>
<evidence type="ECO:0000256" key="1">
    <source>
        <dbReference type="SAM" id="Phobius"/>
    </source>
</evidence>
<feature type="transmembrane region" description="Helical" evidence="1">
    <location>
        <begin position="38"/>
        <end position="57"/>
    </location>
</feature>
<dbReference type="EMBL" id="SACY01000002">
    <property type="protein sequence ID" value="RVU25736.1"/>
    <property type="molecule type" value="Genomic_DNA"/>
</dbReference>
<organism evidence="3 4">
    <name type="scientific">Sandaracinomonas limnophila</name>
    <dbReference type="NCBI Taxonomy" id="1862386"/>
    <lineage>
        <taxon>Bacteria</taxon>
        <taxon>Pseudomonadati</taxon>
        <taxon>Bacteroidota</taxon>
        <taxon>Cytophagia</taxon>
        <taxon>Cytophagales</taxon>
        <taxon>Flectobacillaceae</taxon>
        <taxon>Sandaracinomonas</taxon>
    </lineage>
</organism>
<dbReference type="Pfam" id="PF06580">
    <property type="entry name" value="His_kinase"/>
    <property type="match status" value="1"/>
</dbReference>
<feature type="transmembrane region" description="Helical" evidence="1">
    <location>
        <begin position="78"/>
        <end position="100"/>
    </location>
</feature>
<feature type="transmembrane region" description="Helical" evidence="1">
    <location>
        <begin position="112"/>
        <end position="134"/>
    </location>
</feature>
<feature type="domain" description="Signal transduction histidine kinase internal region" evidence="2">
    <location>
        <begin position="159"/>
        <end position="236"/>
    </location>
</feature>
<reference evidence="3 4" key="1">
    <citation type="submission" date="2019-01" db="EMBL/GenBank/DDBJ databases">
        <authorList>
            <person name="Chen W.-M."/>
        </authorList>
    </citation>
    <scope>NUCLEOTIDE SEQUENCE [LARGE SCALE GENOMIC DNA]</scope>
    <source>
        <strain evidence="3 4">FSY-15</strain>
    </source>
</reference>
<evidence type="ECO:0000259" key="2">
    <source>
        <dbReference type="Pfam" id="PF06580"/>
    </source>
</evidence>
<keyword evidence="1" id="KW-1133">Transmembrane helix</keyword>
<dbReference type="GO" id="GO:0016020">
    <property type="term" value="C:membrane"/>
    <property type="evidence" value="ECO:0007669"/>
    <property type="project" value="InterPro"/>
</dbReference>
<dbReference type="GO" id="GO:0000155">
    <property type="term" value="F:phosphorelay sensor kinase activity"/>
    <property type="evidence" value="ECO:0007669"/>
    <property type="project" value="InterPro"/>
</dbReference>
<dbReference type="InterPro" id="IPR050640">
    <property type="entry name" value="Bact_2-comp_sensor_kinase"/>
</dbReference>
<dbReference type="Proteomes" id="UP000282832">
    <property type="component" value="Unassembled WGS sequence"/>
</dbReference>
<dbReference type="OrthoDB" id="9792992at2"/>
<evidence type="ECO:0000313" key="3">
    <source>
        <dbReference type="EMBL" id="RVU25736.1"/>
    </source>
</evidence>
<evidence type="ECO:0000313" key="4">
    <source>
        <dbReference type="Proteomes" id="UP000282832"/>
    </source>
</evidence>
<comment type="caution">
    <text evidence="3">The sequence shown here is derived from an EMBL/GenBank/DDBJ whole genome shotgun (WGS) entry which is preliminary data.</text>
</comment>
<dbReference type="Gene3D" id="3.30.565.10">
    <property type="entry name" value="Histidine kinase-like ATPase, C-terminal domain"/>
    <property type="match status" value="1"/>
</dbReference>
<protein>
    <recommendedName>
        <fullName evidence="2">Signal transduction histidine kinase internal region domain-containing protein</fullName>
    </recommendedName>
</protein>
<proteinExistence type="predicted"/>
<gene>
    <name evidence="3" type="ORF">EOJ36_04790</name>
</gene>
<dbReference type="SUPFAM" id="SSF55874">
    <property type="entry name" value="ATPase domain of HSP90 chaperone/DNA topoisomerase II/histidine kinase"/>
    <property type="match status" value="1"/>
</dbReference>
<dbReference type="RefSeq" id="WP_127802891.1">
    <property type="nucleotide sequence ID" value="NZ_SACY01000002.1"/>
</dbReference>
<dbReference type="PANTHER" id="PTHR34220">
    <property type="entry name" value="SENSOR HISTIDINE KINASE YPDA"/>
    <property type="match status" value="1"/>
</dbReference>